<name>A0A8I0CYM1_9PSED</name>
<dbReference type="GO" id="GO:0005886">
    <property type="term" value="C:plasma membrane"/>
    <property type="evidence" value="ECO:0007669"/>
    <property type="project" value="UniProtKB-SubCell"/>
</dbReference>
<dbReference type="Gene3D" id="3.30.450.20">
    <property type="entry name" value="PAS domain"/>
    <property type="match status" value="2"/>
</dbReference>
<feature type="domain" description="GGDEF" evidence="5">
    <location>
        <begin position="349"/>
        <end position="486"/>
    </location>
</feature>
<dbReference type="Pfam" id="PF00990">
    <property type="entry name" value="GGDEF"/>
    <property type="match status" value="1"/>
</dbReference>
<dbReference type="InterPro" id="IPR000160">
    <property type="entry name" value="GGDEF_dom"/>
</dbReference>
<protein>
    <recommendedName>
        <fullName evidence="3">diguanylate cyclase</fullName>
        <ecNumber evidence="3">2.7.7.65</ecNumber>
    </recommendedName>
</protein>
<dbReference type="CDD" id="cd12914">
    <property type="entry name" value="PDC1_DGC_like"/>
    <property type="match status" value="1"/>
</dbReference>
<evidence type="ECO:0000259" key="5">
    <source>
        <dbReference type="PROSITE" id="PS50887"/>
    </source>
</evidence>
<dbReference type="InterPro" id="IPR029787">
    <property type="entry name" value="Nucleotide_cyclase"/>
</dbReference>
<comment type="catalytic activity">
    <reaction evidence="4">
        <text>2 GTP = 3',3'-c-di-GMP + 2 diphosphate</text>
        <dbReference type="Rhea" id="RHEA:24898"/>
        <dbReference type="ChEBI" id="CHEBI:33019"/>
        <dbReference type="ChEBI" id="CHEBI:37565"/>
        <dbReference type="ChEBI" id="CHEBI:58805"/>
        <dbReference type="EC" id="2.7.7.65"/>
    </reaction>
</comment>
<gene>
    <name evidence="6" type="ORF">HU722_22775</name>
</gene>
<accession>A0A8I0CYM1</accession>
<dbReference type="SUPFAM" id="SSF103190">
    <property type="entry name" value="Sensory domain-like"/>
    <property type="match status" value="1"/>
</dbReference>
<dbReference type="SMART" id="SM00267">
    <property type="entry name" value="GGDEF"/>
    <property type="match status" value="1"/>
</dbReference>
<sequence>MAVAAINGWTMWSSWQYQLTKSENDARNLSFSLARQAEDAFLQVDIILSEIVRQLTQNGMKYANIPLFAYHLKELHGKLPQLHGLFIYDNQGNWVATSGGYIPAKANNADREYFIWHKHHTDNAIHLGHVVRSRSTGDLVIPVSMRLNDANGLFAGVALATIKIDYFRHYYNYFTLGKRDILGIMLADSSVIYIRPFPDSVINKNLSGSPLFASLLNSNESGSATWSSAIDGVERIFGYARLEQYPLVVAAGYDRDQIRTDWLASNITDAALNSALLVMMFIMGFFVLRQVNANVRNQNELTQMRDELTTINHTLQLLALLDGLTGLANRRQFDTYLYQSLERSRKERQPLSLIMIDVDFFKRYNDTYGHVAGDICLKKVGSVLNALAQRKGDLATRYGGEEFAVILPRTGEAEAKRFAERVVMSVRKTAIGHNTTDISEKIVTVSAGCASLLSVGLANEAEILKERADQALYEAKRAGRNCARNC</sequence>
<dbReference type="EC" id="2.7.7.65" evidence="3"/>
<dbReference type="PANTHER" id="PTHR45138:SF9">
    <property type="entry name" value="DIGUANYLATE CYCLASE DGCM-RELATED"/>
    <property type="match status" value="1"/>
</dbReference>
<dbReference type="Pfam" id="PF22588">
    <property type="entry name" value="dCache_1_like"/>
    <property type="match status" value="1"/>
</dbReference>
<dbReference type="InterPro" id="IPR054327">
    <property type="entry name" value="His-kinase-like_sensor"/>
</dbReference>
<dbReference type="InterPro" id="IPR043128">
    <property type="entry name" value="Rev_trsase/Diguanyl_cyclase"/>
</dbReference>
<dbReference type="NCBIfam" id="TIGR00254">
    <property type="entry name" value="GGDEF"/>
    <property type="match status" value="1"/>
</dbReference>
<dbReference type="PANTHER" id="PTHR45138">
    <property type="entry name" value="REGULATORY COMPONENTS OF SENSORY TRANSDUCTION SYSTEM"/>
    <property type="match status" value="1"/>
</dbReference>
<dbReference type="GO" id="GO:0052621">
    <property type="term" value="F:diguanylate cyclase activity"/>
    <property type="evidence" value="ECO:0007669"/>
    <property type="project" value="UniProtKB-EC"/>
</dbReference>
<dbReference type="InterPro" id="IPR029151">
    <property type="entry name" value="Sensor-like_sf"/>
</dbReference>
<dbReference type="AlphaFoldDB" id="A0A8I0CYM1"/>
<organism evidence="6">
    <name type="scientific">Pseudomonas tritici</name>
    <dbReference type="NCBI Taxonomy" id="2745518"/>
    <lineage>
        <taxon>Bacteria</taxon>
        <taxon>Pseudomonadati</taxon>
        <taxon>Pseudomonadota</taxon>
        <taxon>Gammaproteobacteria</taxon>
        <taxon>Pseudomonadales</taxon>
        <taxon>Pseudomonadaceae</taxon>
        <taxon>Pseudomonas</taxon>
    </lineage>
</organism>
<comment type="caution">
    <text evidence="6">The sequence shown here is derived from an EMBL/GenBank/DDBJ whole genome shotgun (WGS) entry which is preliminary data.</text>
</comment>
<dbReference type="EMBL" id="JABWQF010000014">
    <property type="protein sequence ID" value="MBC3294350.1"/>
    <property type="molecule type" value="Genomic_DNA"/>
</dbReference>
<reference evidence="6" key="1">
    <citation type="journal article" date="2020" name="Microorganisms">
        <title>Reliable Identification of Environmental Pseudomonas Isolates Using the rpoD Gene.</title>
        <authorList>
            <consortium name="The Broad Institute Genome Sequencing Platform"/>
            <person name="Girard L."/>
            <person name="Lood C."/>
            <person name="Rokni-Zadeh H."/>
            <person name="van Noort V."/>
            <person name="Lavigne R."/>
            <person name="De Mot R."/>
        </authorList>
    </citation>
    <scope>NUCLEOTIDE SEQUENCE [LARGE SCALE GENOMIC DNA]</scope>
    <source>
        <strain evidence="6">SWRI145</strain>
    </source>
</reference>
<comment type="cofactor">
    <cofactor evidence="1">
        <name>Mg(2+)</name>
        <dbReference type="ChEBI" id="CHEBI:18420"/>
    </cofactor>
</comment>
<dbReference type="PROSITE" id="PS50887">
    <property type="entry name" value="GGDEF"/>
    <property type="match status" value="1"/>
</dbReference>
<evidence type="ECO:0000256" key="2">
    <source>
        <dbReference type="ARBA" id="ARBA00004533"/>
    </source>
</evidence>
<dbReference type="InterPro" id="IPR050469">
    <property type="entry name" value="Diguanylate_Cyclase"/>
</dbReference>
<comment type="subcellular location">
    <subcellularLocation>
        <location evidence="2">Cell inner membrane</location>
    </subcellularLocation>
</comment>
<dbReference type="GO" id="GO:0043709">
    <property type="term" value="P:cell adhesion involved in single-species biofilm formation"/>
    <property type="evidence" value="ECO:0007669"/>
    <property type="project" value="TreeGrafter"/>
</dbReference>
<dbReference type="CDD" id="cd01949">
    <property type="entry name" value="GGDEF"/>
    <property type="match status" value="1"/>
</dbReference>
<dbReference type="Gene3D" id="3.30.70.270">
    <property type="match status" value="1"/>
</dbReference>
<dbReference type="GO" id="GO:1902201">
    <property type="term" value="P:negative regulation of bacterial-type flagellum-dependent cell motility"/>
    <property type="evidence" value="ECO:0007669"/>
    <property type="project" value="TreeGrafter"/>
</dbReference>
<dbReference type="CDD" id="cd12915">
    <property type="entry name" value="PDC2_DGC_like"/>
    <property type="match status" value="1"/>
</dbReference>
<evidence type="ECO:0000256" key="3">
    <source>
        <dbReference type="ARBA" id="ARBA00012528"/>
    </source>
</evidence>
<evidence type="ECO:0000256" key="1">
    <source>
        <dbReference type="ARBA" id="ARBA00001946"/>
    </source>
</evidence>
<evidence type="ECO:0000313" key="6">
    <source>
        <dbReference type="EMBL" id="MBC3294350.1"/>
    </source>
</evidence>
<proteinExistence type="predicted"/>
<dbReference type="SUPFAM" id="SSF55073">
    <property type="entry name" value="Nucleotide cyclase"/>
    <property type="match status" value="1"/>
</dbReference>
<dbReference type="FunFam" id="3.30.70.270:FF:000001">
    <property type="entry name" value="Diguanylate cyclase domain protein"/>
    <property type="match status" value="1"/>
</dbReference>
<evidence type="ECO:0000256" key="4">
    <source>
        <dbReference type="ARBA" id="ARBA00034247"/>
    </source>
</evidence>